<organism evidence="1">
    <name type="scientific">gut metagenome</name>
    <dbReference type="NCBI Taxonomy" id="749906"/>
    <lineage>
        <taxon>unclassified sequences</taxon>
        <taxon>metagenomes</taxon>
        <taxon>organismal metagenomes</taxon>
    </lineage>
</organism>
<name>J9FX01_9ZZZZ</name>
<dbReference type="AlphaFoldDB" id="J9FX01"/>
<protein>
    <submittedName>
        <fullName evidence="1">Uncharacterized protein</fullName>
    </submittedName>
</protein>
<comment type="caution">
    <text evidence="1">The sequence shown here is derived from an EMBL/GenBank/DDBJ whole genome shotgun (WGS) entry which is preliminary data.</text>
</comment>
<reference evidence="1" key="1">
    <citation type="journal article" date="2012" name="PLoS ONE">
        <title>Gene sets for utilization of primary and secondary nutrition supplies in the distal gut of endangered iberian lynx.</title>
        <authorList>
            <person name="Alcaide M."/>
            <person name="Messina E."/>
            <person name="Richter M."/>
            <person name="Bargiela R."/>
            <person name="Peplies J."/>
            <person name="Huws S.A."/>
            <person name="Newbold C.J."/>
            <person name="Golyshin P.N."/>
            <person name="Simon M.A."/>
            <person name="Lopez G."/>
            <person name="Yakimov M.M."/>
            <person name="Ferrer M."/>
        </authorList>
    </citation>
    <scope>NUCLEOTIDE SEQUENCE</scope>
</reference>
<proteinExistence type="predicted"/>
<gene>
    <name evidence="1" type="ORF">EVA_17795</name>
</gene>
<evidence type="ECO:0000313" key="1">
    <source>
        <dbReference type="EMBL" id="EJW94097.1"/>
    </source>
</evidence>
<dbReference type="EMBL" id="AMCI01006570">
    <property type="protein sequence ID" value="EJW94097.1"/>
    <property type="molecule type" value="Genomic_DNA"/>
</dbReference>
<sequence length="55" mass="6572">MNFLSTVLSFFPFFLLLLSKNIRFGNNNKFYHRVLKATLNTAKYRHNFSRMDLAI</sequence>
<accession>J9FX01</accession>